<organism evidence="1 2">
    <name type="scientific">Shewanella japonica</name>
    <dbReference type="NCBI Taxonomy" id="93973"/>
    <lineage>
        <taxon>Bacteria</taxon>
        <taxon>Pseudomonadati</taxon>
        <taxon>Pseudomonadota</taxon>
        <taxon>Gammaproteobacteria</taxon>
        <taxon>Alteromonadales</taxon>
        <taxon>Shewanellaceae</taxon>
        <taxon>Shewanella</taxon>
    </lineage>
</organism>
<dbReference type="RefSeq" id="WP_080917085.1">
    <property type="nucleotide sequence ID" value="NZ_CP020472.1"/>
</dbReference>
<reference evidence="1 2" key="1">
    <citation type="submission" date="2017-03" db="EMBL/GenBank/DDBJ databases">
        <title>Genome sequencing of Shewanella japonica KCTC 22435.</title>
        <authorList>
            <person name="Kim K.M."/>
        </authorList>
    </citation>
    <scope>NUCLEOTIDE SEQUENCE [LARGE SCALE GENOMIC DNA]</scope>
    <source>
        <strain evidence="1 2">KCTC 22435</strain>
    </source>
</reference>
<proteinExistence type="predicted"/>
<evidence type="ECO:0000313" key="1">
    <source>
        <dbReference type="EMBL" id="ARD24118.1"/>
    </source>
</evidence>
<dbReference type="Proteomes" id="UP000191820">
    <property type="component" value="Chromosome"/>
</dbReference>
<keyword evidence="2" id="KW-1185">Reference proteome</keyword>
<sequence>MSLLRNVCIGLLVALMFTGCAVDKRPDSYKPAINISPSIAAHASLLSKDQALQHALERRNLVISRTGEVLPLNQNVCQSALYYQISDRPLPSYIGQHQDLLSGFVLKVIYSDEQWKVVNPERELMPLNDFYEDFSATFSAQDQLIFQPSANTTNAQLKQLMQVVSQVFEQHANSFIVSASQAASVKIAGFQAITTKANSQQRFIRSSSHGVTQIQVNDSFGDSETLAIIFESDPLTACMKTNTSLVNDPVNDELKPPLKIDQQLLVATLPKDADFNQLAEQEALFSEGVYLNIWGDKKPYGDNNKLIADRCIKPESHLLAECSSRIGDGNTKTVNGRAILRRVNNEK</sequence>
<dbReference type="EMBL" id="CP020472">
    <property type="protein sequence ID" value="ARD24118.1"/>
    <property type="molecule type" value="Genomic_DNA"/>
</dbReference>
<name>A0ABN4YKK3_9GAMM</name>
<evidence type="ECO:0000313" key="2">
    <source>
        <dbReference type="Proteomes" id="UP000191820"/>
    </source>
</evidence>
<protein>
    <recommendedName>
        <fullName evidence="3">Lipoprotein</fullName>
    </recommendedName>
</protein>
<evidence type="ECO:0008006" key="3">
    <source>
        <dbReference type="Google" id="ProtNLM"/>
    </source>
</evidence>
<dbReference type="PROSITE" id="PS51257">
    <property type="entry name" value="PROKAR_LIPOPROTEIN"/>
    <property type="match status" value="1"/>
</dbReference>
<gene>
    <name evidence="1" type="ORF">SJ2017_3889</name>
</gene>
<accession>A0ABN4YKK3</accession>